<proteinExistence type="inferred from homology"/>
<dbReference type="Gene3D" id="3.90.550.10">
    <property type="entry name" value="Spore Coat Polysaccharide Biosynthesis Protein SpsA, Chain A"/>
    <property type="match status" value="1"/>
</dbReference>
<name>A0A1U7PU04_9FLAO</name>
<accession>A0A1U7PU04</accession>
<dbReference type="InterPro" id="IPR001173">
    <property type="entry name" value="Glyco_trans_2-like"/>
</dbReference>
<dbReference type="RefSeq" id="WP_076782259.1">
    <property type="nucleotide sequence ID" value="NZ_FTPU01000007.1"/>
</dbReference>
<evidence type="ECO:0000256" key="1">
    <source>
        <dbReference type="ARBA" id="ARBA00006739"/>
    </source>
</evidence>
<dbReference type="GO" id="GO:0016757">
    <property type="term" value="F:glycosyltransferase activity"/>
    <property type="evidence" value="ECO:0007669"/>
    <property type="project" value="UniProtKB-KW"/>
</dbReference>
<protein>
    <submittedName>
        <fullName evidence="5">Glycosyltransferase, GT2 family</fullName>
    </submittedName>
</protein>
<sequence length="297" mass="33831">MTGISVIIPTLNRTDFLIPTLHDILRQQVNQPYEIIVVDQSQDKDQQVITLADRHPLLHYYHIDFFRGLPEARNYGAQKAQYDVLVYVDDDIECKPDFLQQHWDTYVKRPDIAVVAGGITEKFKNNTDGKIGQFVNKTATPLRSFHKEGFFEVDHAGGGNFSIRKDFFFKVNGMDENLTQGAALYEETDLCLRVKGAGGKVWFNSAAHVFHLAADIGGCRVSDIKKYIYNLVRNRSLIISRHLKGFDKITAKAELFRLVLAYAISYKKPALIKSFFTASKEGEQTGMKPIKMTVYER</sequence>
<evidence type="ECO:0000256" key="3">
    <source>
        <dbReference type="ARBA" id="ARBA00022679"/>
    </source>
</evidence>
<gene>
    <name evidence="5" type="ORF">SAMN05660493_00870</name>
</gene>
<dbReference type="InterPro" id="IPR029044">
    <property type="entry name" value="Nucleotide-diphossugar_trans"/>
</dbReference>
<reference evidence="6" key="1">
    <citation type="submission" date="2016-10" db="EMBL/GenBank/DDBJ databases">
        <authorList>
            <person name="Varghese N."/>
            <person name="Submissions S."/>
        </authorList>
    </citation>
    <scope>NUCLEOTIDE SEQUENCE [LARGE SCALE GENOMIC DNA]</scope>
    <source>
        <strain evidence="6">DSM 19482</strain>
    </source>
</reference>
<evidence type="ECO:0000313" key="5">
    <source>
        <dbReference type="EMBL" id="SIT96197.1"/>
    </source>
</evidence>
<dbReference type="PANTHER" id="PTHR43179">
    <property type="entry name" value="RHAMNOSYLTRANSFERASE WBBL"/>
    <property type="match status" value="1"/>
</dbReference>
<keyword evidence="6" id="KW-1185">Reference proteome</keyword>
<dbReference type="SUPFAM" id="SSF53448">
    <property type="entry name" value="Nucleotide-diphospho-sugar transferases"/>
    <property type="match status" value="1"/>
</dbReference>
<keyword evidence="2" id="KW-0328">Glycosyltransferase</keyword>
<keyword evidence="3 5" id="KW-0808">Transferase</keyword>
<dbReference type="STRING" id="1121284.SAMN05660493_00870"/>
<dbReference type="OrthoDB" id="597270at2"/>
<evidence type="ECO:0000313" key="6">
    <source>
        <dbReference type="Proteomes" id="UP000187261"/>
    </source>
</evidence>
<dbReference type="PANTHER" id="PTHR43179:SF12">
    <property type="entry name" value="GALACTOFURANOSYLTRANSFERASE GLFT2"/>
    <property type="match status" value="1"/>
</dbReference>
<dbReference type="Proteomes" id="UP000187261">
    <property type="component" value="Unassembled WGS sequence"/>
</dbReference>
<comment type="similarity">
    <text evidence="1">Belongs to the glycosyltransferase 2 family.</text>
</comment>
<evidence type="ECO:0000259" key="4">
    <source>
        <dbReference type="Pfam" id="PF00535"/>
    </source>
</evidence>
<dbReference type="AlphaFoldDB" id="A0A1U7PU04"/>
<feature type="domain" description="Glycosyltransferase 2-like" evidence="4">
    <location>
        <begin position="5"/>
        <end position="165"/>
    </location>
</feature>
<organism evidence="5 6">
    <name type="scientific">Epilithonimonas bovis DSM 19482</name>
    <dbReference type="NCBI Taxonomy" id="1121284"/>
    <lineage>
        <taxon>Bacteria</taxon>
        <taxon>Pseudomonadati</taxon>
        <taxon>Bacteroidota</taxon>
        <taxon>Flavobacteriia</taxon>
        <taxon>Flavobacteriales</taxon>
        <taxon>Weeksellaceae</taxon>
        <taxon>Chryseobacterium group</taxon>
        <taxon>Epilithonimonas</taxon>
    </lineage>
</organism>
<dbReference type="Pfam" id="PF00535">
    <property type="entry name" value="Glycos_transf_2"/>
    <property type="match status" value="1"/>
</dbReference>
<evidence type="ECO:0000256" key="2">
    <source>
        <dbReference type="ARBA" id="ARBA00022676"/>
    </source>
</evidence>
<dbReference type="EMBL" id="FTPU01000007">
    <property type="protein sequence ID" value="SIT96197.1"/>
    <property type="molecule type" value="Genomic_DNA"/>
</dbReference>